<evidence type="ECO:0000313" key="3">
    <source>
        <dbReference type="Proteomes" id="UP000298030"/>
    </source>
</evidence>
<comment type="caution">
    <text evidence="2">The sequence shown here is derived from an EMBL/GenBank/DDBJ whole genome shotgun (WGS) entry which is preliminary data.</text>
</comment>
<feature type="domain" description="RING-type" evidence="1">
    <location>
        <begin position="15"/>
        <end position="39"/>
    </location>
</feature>
<evidence type="ECO:0000313" key="2">
    <source>
        <dbReference type="EMBL" id="TEB30228.1"/>
    </source>
</evidence>
<dbReference type="Gene3D" id="3.30.40.10">
    <property type="entry name" value="Zinc/RING finger domain, C3HC4 (zinc finger)"/>
    <property type="match status" value="1"/>
</dbReference>
<reference evidence="2 3" key="1">
    <citation type="journal article" date="2019" name="Nat. Ecol. Evol.">
        <title>Megaphylogeny resolves global patterns of mushroom evolution.</title>
        <authorList>
            <person name="Varga T."/>
            <person name="Krizsan K."/>
            <person name="Foldi C."/>
            <person name="Dima B."/>
            <person name="Sanchez-Garcia M."/>
            <person name="Sanchez-Ramirez S."/>
            <person name="Szollosi G.J."/>
            <person name="Szarkandi J.G."/>
            <person name="Papp V."/>
            <person name="Albert L."/>
            <person name="Andreopoulos W."/>
            <person name="Angelini C."/>
            <person name="Antonin V."/>
            <person name="Barry K.W."/>
            <person name="Bougher N.L."/>
            <person name="Buchanan P."/>
            <person name="Buyck B."/>
            <person name="Bense V."/>
            <person name="Catcheside P."/>
            <person name="Chovatia M."/>
            <person name="Cooper J."/>
            <person name="Damon W."/>
            <person name="Desjardin D."/>
            <person name="Finy P."/>
            <person name="Geml J."/>
            <person name="Haridas S."/>
            <person name="Hughes K."/>
            <person name="Justo A."/>
            <person name="Karasinski D."/>
            <person name="Kautmanova I."/>
            <person name="Kiss B."/>
            <person name="Kocsube S."/>
            <person name="Kotiranta H."/>
            <person name="LaButti K.M."/>
            <person name="Lechner B.E."/>
            <person name="Liimatainen K."/>
            <person name="Lipzen A."/>
            <person name="Lukacs Z."/>
            <person name="Mihaltcheva S."/>
            <person name="Morgado L.N."/>
            <person name="Niskanen T."/>
            <person name="Noordeloos M.E."/>
            <person name="Ohm R.A."/>
            <person name="Ortiz-Santana B."/>
            <person name="Ovrebo C."/>
            <person name="Racz N."/>
            <person name="Riley R."/>
            <person name="Savchenko A."/>
            <person name="Shiryaev A."/>
            <person name="Soop K."/>
            <person name="Spirin V."/>
            <person name="Szebenyi C."/>
            <person name="Tomsovsky M."/>
            <person name="Tulloss R.E."/>
            <person name="Uehling J."/>
            <person name="Grigoriev I.V."/>
            <person name="Vagvolgyi C."/>
            <person name="Papp T."/>
            <person name="Martin F.M."/>
            <person name="Miettinen O."/>
            <person name="Hibbett D.S."/>
            <person name="Nagy L.G."/>
        </authorList>
    </citation>
    <scope>NUCLEOTIDE SEQUENCE [LARGE SCALE GENOMIC DNA]</scope>
    <source>
        <strain evidence="2 3">FP101781</strain>
    </source>
</reference>
<name>A0A4Y7T8E6_COPMI</name>
<dbReference type="OrthoDB" id="8062037at2759"/>
<protein>
    <recommendedName>
        <fullName evidence="1">RING-type domain-containing protein</fullName>
    </recommendedName>
</protein>
<organism evidence="2 3">
    <name type="scientific">Coprinellus micaceus</name>
    <name type="common">Glistening ink-cap mushroom</name>
    <name type="synonym">Coprinus micaceus</name>
    <dbReference type="NCBI Taxonomy" id="71717"/>
    <lineage>
        <taxon>Eukaryota</taxon>
        <taxon>Fungi</taxon>
        <taxon>Dikarya</taxon>
        <taxon>Basidiomycota</taxon>
        <taxon>Agaricomycotina</taxon>
        <taxon>Agaricomycetes</taxon>
        <taxon>Agaricomycetidae</taxon>
        <taxon>Agaricales</taxon>
        <taxon>Agaricineae</taxon>
        <taxon>Psathyrellaceae</taxon>
        <taxon>Coprinellus</taxon>
    </lineage>
</organism>
<dbReference type="EMBL" id="QPFP01000024">
    <property type="protein sequence ID" value="TEB30228.1"/>
    <property type="molecule type" value="Genomic_DNA"/>
</dbReference>
<dbReference type="SUPFAM" id="SSF57850">
    <property type="entry name" value="RING/U-box"/>
    <property type="match status" value="1"/>
</dbReference>
<evidence type="ECO:0000259" key="1">
    <source>
        <dbReference type="Pfam" id="PF13923"/>
    </source>
</evidence>
<sequence length="98" mass="11325">MEEKDAIVQLNHNNGCRHMFCKKDIIQWLEAENTTCPTCRSGLVDPNAVEEKGHFIIFGGSYRLVEHYERQGMRAKLAPSQTEPEAELDEVYDRLRCL</sequence>
<keyword evidence="3" id="KW-1185">Reference proteome</keyword>
<dbReference type="Proteomes" id="UP000298030">
    <property type="component" value="Unassembled WGS sequence"/>
</dbReference>
<dbReference type="AlphaFoldDB" id="A0A4Y7T8E6"/>
<dbReference type="InterPro" id="IPR001841">
    <property type="entry name" value="Znf_RING"/>
</dbReference>
<dbReference type="Pfam" id="PF13923">
    <property type="entry name" value="zf-C3HC4_2"/>
    <property type="match status" value="1"/>
</dbReference>
<dbReference type="InterPro" id="IPR013083">
    <property type="entry name" value="Znf_RING/FYVE/PHD"/>
</dbReference>
<gene>
    <name evidence="2" type="ORF">FA13DRAFT_1734055</name>
</gene>
<accession>A0A4Y7T8E6</accession>
<proteinExistence type="predicted"/>